<name>A0A0A9E9J3_ARUDO</name>
<reference evidence="1" key="2">
    <citation type="journal article" date="2015" name="Data Brief">
        <title>Shoot transcriptome of the giant reed, Arundo donax.</title>
        <authorList>
            <person name="Barrero R.A."/>
            <person name="Guerrero F.D."/>
            <person name="Moolhuijzen P."/>
            <person name="Goolsby J.A."/>
            <person name="Tidwell J."/>
            <person name="Bellgard S.E."/>
            <person name="Bellgard M.I."/>
        </authorList>
    </citation>
    <scope>NUCLEOTIDE SEQUENCE</scope>
    <source>
        <tissue evidence="1">Shoot tissue taken approximately 20 cm above the soil surface</tissue>
    </source>
</reference>
<dbReference type="AlphaFoldDB" id="A0A0A9E9J3"/>
<organism evidence="1">
    <name type="scientific">Arundo donax</name>
    <name type="common">Giant reed</name>
    <name type="synonym">Donax arundinaceus</name>
    <dbReference type="NCBI Taxonomy" id="35708"/>
    <lineage>
        <taxon>Eukaryota</taxon>
        <taxon>Viridiplantae</taxon>
        <taxon>Streptophyta</taxon>
        <taxon>Embryophyta</taxon>
        <taxon>Tracheophyta</taxon>
        <taxon>Spermatophyta</taxon>
        <taxon>Magnoliopsida</taxon>
        <taxon>Liliopsida</taxon>
        <taxon>Poales</taxon>
        <taxon>Poaceae</taxon>
        <taxon>PACMAD clade</taxon>
        <taxon>Arundinoideae</taxon>
        <taxon>Arundineae</taxon>
        <taxon>Arundo</taxon>
    </lineage>
</organism>
<sequence length="39" mass="4501">MLLDWFVKCKLKGLNLRASFLIAFELLVSKLKDWSSSSI</sequence>
<protein>
    <submittedName>
        <fullName evidence="1">Uncharacterized protein</fullName>
    </submittedName>
</protein>
<dbReference type="EMBL" id="GBRH01200436">
    <property type="protein sequence ID" value="JAD97459.1"/>
    <property type="molecule type" value="Transcribed_RNA"/>
</dbReference>
<proteinExistence type="predicted"/>
<evidence type="ECO:0000313" key="1">
    <source>
        <dbReference type="EMBL" id="JAD97459.1"/>
    </source>
</evidence>
<reference evidence="1" key="1">
    <citation type="submission" date="2014-09" db="EMBL/GenBank/DDBJ databases">
        <authorList>
            <person name="Magalhaes I.L.F."/>
            <person name="Oliveira U."/>
            <person name="Santos F.R."/>
            <person name="Vidigal T.H.D.A."/>
            <person name="Brescovit A.D."/>
            <person name="Santos A.J."/>
        </authorList>
    </citation>
    <scope>NUCLEOTIDE SEQUENCE</scope>
    <source>
        <tissue evidence="1">Shoot tissue taken approximately 20 cm above the soil surface</tissue>
    </source>
</reference>
<accession>A0A0A9E9J3</accession>